<evidence type="ECO:0000313" key="1">
    <source>
        <dbReference type="EMBL" id="MCH89653.1"/>
    </source>
</evidence>
<dbReference type="AlphaFoldDB" id="A0A392MQU3"/>
<organism evidence="1 2">
    <name type="scientific">Trifolium medium</name>
    <dbReference type="NCBI Taxonomy" id="97028"/>
    <lineage>
        <taxon>Eukaryota</taxon>
        <taxon>Viridiplantae</taxon>
        <taxon>Streptophyta</taxon>
        <taxon>Embryophyta</taxon>
        <taxon>Tracheophyta</taxon>
        <taxon>Spermatophyta</taxon>
        <taxon>Magnoliopsida</taxon>
        <taxon>eudicotyledons</taxon>
        <taxon>Gunneridae</taxon>
        <taxon>Pentapetalae</taxon>
        <taxon>rosids</taxon>
        <taxon>fabids</taxon>
        <taxon>Fabales</taxon>
        <taxon>Fabaceae</taxon>
        <taxon>Papilionoideae</taxon>
        <taxon>50 kb inversion clade</taxon>
        <taxon>NPAAA clade</taxon>
        <taxon>Hologalegina</taxon>
        <taxon>IRL clade</taxon>
        <taxon>Trifolieae</taxon>
        <taxon>Trifolium</taxon>
    </lineage>
</organism>
<accession>A0A392MQU3</accession>
<gene>
    <name evidence="1" type="ORF">A2U01_0010553</name>
</gene>
<sequence>MRCGPNLPALMYDSEGTQLFPLYWTGDLRAIKGVHDAHLATFERETVVFLDSFCRLDNKELLQCETDIESIVVYLKRMRTISEDDWLSYLAKSKQKKLEPEALVSPNVQLVVGEADGAKGVRTLQSRTTAPAKPAGEDIVVQEGVSDVQRDAAMKDVVESAVMEIDTTEANKDTVPPPVVVSAGDGDKPSAWEETFDPIAFVERNLVMQGDSSRFNSMATSELRKLALNHEVKGMVLSHLLFARQENEVSEACGQTSRVEKAAKEMENRHTEAERKYIVEIESLKNAHLEEIARLKK</sequence>
<proteinExistence type="predicted"/>
<protein>
    <submittedName>
        <fullName evidence="1">Uncharacterized protein</fullName>
    </submittedName>
</protein>
<keyword evidence="2" id="KW-1185">Reference proteome</keyword>
<dbReference type="Proteomes" id="UP000265520">
    <property type="component" value="Unassembled WGS sequence"/>
</dbReference>
<comment type="caution">
    <text evidence="1">The sequence shown here is derived from an EMBL/GenBank/DDBJ whole genome shotgun (WGS) entry which is preliminary data.</text>
</comment>
<name>A0A392MQU3_9FABA</name>
<evidence type="ECO:0000313" key="2">
    <source>
        <dbReference type="Proteomes" id="UP000265520"/>
    </source>
</evidence>
<dbReference type="EMBL" id="LXQA010016603">
    <property type="protein sequence ID" value="MCH89653.1"/>
    <property type="molecule type" value="Genomic_DNA"/>
</dbReference>
<reference evidence="1 2" key="1">
    <citation type="journal article" date="2018" name="Front. Plant Sci.">
        <title>Red Clover (Trifolium pratense) and Zigzag Clover (T. medium) - A Picture of Genomic Similarities and Differences.</title>
        <authorList>
            <person name="Dluhosova J."/>
            <person name="Istvanek J."/>
            <person name="Nedelnik J."/>
            <person name="Repkova J."/>
        </authorList>
    </citation>
    <scope>NUCLEOTIDE SEQUENCE [LARGE SCALE GENOMIC DNA]</scope>
    <source>
        <strain evidence="2">cv. 10/8</strain>
        <tissue evidence="1">Leaf</tissue>
    </source>
</reference>